<accession>A0A9D7XH34</accession>
<evidence type="ECO:0000313" key="1">
    <source>
        <dbReference type="EMBL" id="MBK9717432.1"/>
    </source>
</evidence>
<evidence type="ECO:0000313" key="2">
    <source>
        <dbReference type="Proteomes" id="UP000808349"/>
    </source>
</evidence>
<name>A0A9D7XH34_9BACT</name>
<organism evidence="1 2">
    <name type="scientific">Candidatus Defluviibacterium haderslevense</name>
    <dbReference type="NCBI Taxonomy" id="2981993"/>
    <lineage>
        <taxon>Bacteria</taxon>
        <taxon>Pseudomonadati</taxon>
        <taxon>Bacteroidota</taxon>
        <taxon>Saprospiria</taxon>
        <taxon>Saprospirales</taxon>
        <taxon>Saprospiraceae</taxon>
        <taxon>Candidatus Defluviibacterium</taxon>
    </lineage>
</organism>
<proteinExistence type="predicted"/>
<dbReference type="EMBL" id="JADKFW010000004">
    <property type="protein sequence ID" value="MBK9717432.1"/>
    <property type="molecule type" value="Genomic_DNA"/>
</dbReference>
<dbReference type="AlphaFoldDB" id="A0A9D7XH34"/>
<comment type="caution">
    <text evidence="1">The sequence shown here is derived from an EMBL/GenBank/DDBJ whole genome shotgun (WGS) entry which is preliminary data.</text>
</comment>
<protein>
    <submittedName>
        <fullName evidence="1">Uncharacterized protein</fullName>
    </submittedName>
</protein>
<sequence length="96" mass="11243">MNNYLRTTSTEHLFHAIESSACYPLHRTIIKVDRYRFTGDLFISNFEWSANSSLQKKGSLKNDVSRYKKISLPSKNPRKDDVEIKFDIQFGNQQNI</sequence>
<dbReference type="Proteomes" id="UP000808349">
    <property type="component" value="Unassembled WGS sequence"/>
</dbReference>
<reference evidence="1 2" key="1">
    <citation type="submission" date="2020-10" db="EMBL/GenBank/DDBJ databases">
        <title>Connecting structure to function with the recovery of over 1000 high-quality activated sludge metagenome-assembled genomes encoding full-length rRNA genes using long-read sequencing.</title>
        <authorList>
            <person name="Singleton C.M."/>
            <person name="Petriglieri F."/>
            <person name="Kristensen J.M."/>
            <person name="Kirkegaard R.H."/>
            <person name="Michaelsen T.Y."/>
            <person name="Andersen M.H."/>
            <person name="Karst S.M."/>
            <person name="Dueholm M.S."/>
            <person name="Nielsen P.H."/>
            <person name="Albertsen M."/>
        </authorList>
    </citation>
    <scope>NUCLEOTIDE SEQUENCE [LARGE SCALE GENOMIC DNA]</scope>
    <source>
        <strain evidence="1">Ribe_18-Q3-R11-54_BAT3C.373</strain>
    </source>
</reference>
<gene>
    <name evidence="1" type="ORF">IPO85_07950</name>
</gene>